<proteinExistence type="inferred from homology"/>
<feature type="domain" description="Cysteinyl-tRNA synthetase class Ia DALR" evidence="14">
    <location>
        <begin position="355"/>
        <end position="425"/>
    </location>
</feature>
<feature type="binding site" evidence="13">
    <location>
        <position position="267"/>
    </location>
    <ligand>
        <name>ATP</name>
        <dbReference type="ChEBI" id="CHEBI:30616"/>
    </ligand>
</feature>
<evidence type="ECO:0000259" key="14">
    <source>
        <dbReference type="SMART" id="SM00840"/>
    </source>
</evidence>
<comment type="catalytic activity">
    <reaction evidence="12 13">
        <text>tRNA(Cys) + L-cysteine + ATP = L-cysteinyl-tRNA(Cys) + AMP + diphosphate</text>
        <dbReference type="Rhea" id="RHEA:17773"/>
        <dbReference type="Rhea" id="RHEA-COMP:9661"/>
        <dbReference type="Rhea" id="RHEA-COMP:9679"/>
        <dbReference type="ChEBI" id="CHEBI:30616"/>
        <dbReference type="ChEBI" id="CHEBI:33019"/>
        <dbReference type="ChEBI" id="CHEBI:35235"/>
        <dbReference type="ChEBI" id="CHEBI:78442"/>
        <dbReference type="ChEBI" id="CHEBI:78517"/>
        <dbReference type="ChEBI" id="CHEBI:456215"/>
        <dbReference type="EC" id="6.1.1.16"/>
    </reaction>
</comment>
<evidence type="ECO:0000256" key="4">
    <source>
        <dbReference type="ARBA" id="ARBA00022490"/>
    </source>
</evidence>
<evidence type="ECO:0000256" key="6">
    <source>
        <dbReference type="ARBA" id="ARBA00022723"/>
    </source>
</evidence>
<keyword evidence="5 13" id="KW-0436">Ligase</keyword>
<dbReference type="Pfam" id="PF23493">
    <property type="entry name" value="CysS_C"/>
    <property type="match status" value="1"/>
</dbReference>
<keyword evidence="8 13" id="KW-0862">Zinc</keyword>
<dbReference type="InterPro" id="IPR015803">
    <property type="entry name" value="Cys-tRNA-ligase"/>
</dbReference>
<dbReference type="GO" id="GO:0008270">
    <property type="term" value="F:zinc ion binding"/>
    <property type="evidence" value="ECO:0007669"/>
    <property type="project" value="UniProtKB-UniRule"/>
</dbReference>
<accession>A0A1M4WKS6</accession>
<sequence>MQIYNTLTKTKEEFVPRDKGQVSMYVCGPTTYNFIHLGNARPLVFFDTVRRYFIYKGYQVNFVQNFTDVDDKIINRAREEKTDPLELAQKYIREFFADADALNVMRADTHPKVSEHIPEIIDLIKKLEQQGHAYAVDGDVYFAVRSFPAYGKLSGRSLEDMQAGARVEVDPRKKDPMDFALWKAAKPGEPSWDSPWGPGRPGWHIECSAMAEKYLGSGFDIHGGGFDLIFPHHENEIAQSEAACGEPFARYWMHNGFITVNQEKMSKSLGNFFLVREILAKFPPDVVRWYLLSTHYRSPLDFDDEKLVMAGKGLDRIKTALRLLYEAMELPVYQEEREKPVADGLEEKLATLRLEFEKAMEDDFNTALAISVFFELAKEINIFVGKLGGKVTSEEKKLLDKAHALVKDFNCVLGILKEDKMTGRLLIDAAGADDKLTEGLIQLIIKIRQEARSKKDWATADTIRDGLKELGIILEDTPQGVRWKKQG</sequence>
<evidence type="ECO:0000256" key="5">
    <source>
        <dbReference type="ARBA" id="ARBA00022598"/>
    </source>
</evidence>
<evidence type="ECO:0000256" key="2">
    <source>
        <dbReference type="ARBA" id="ARBA00005594"/>
    </source>
</evidence>
<evidence type="ECO:0000256" key="9">
    <source>
        <dbReference type="ARBA" id="ARBA00022840"/>
    </source>
</evidence>
<evidence type="ECO:0000256" key="12">
    <source>
        <dbReference type="ARBA" id="ARBA00047398"/>
    </source>
</evidence>
<dbReference type="PANTHER" id="PTHR10890">
    <property type="entry name" value="CYSTEINYL-TRNA SYNTHETASE"/>
    <property type="match status" value="1"/>
</dbReference>
<dbReference type="InterPro" id="IPR009080">
    <property type="entry name" value="tRNAsynth_Ia_anticodon-bd"/>
</dbReference>
<dbReference type="HAMAP" id="MF_00041">
    <property type="entry name" value="Cys_tRNA_synth"/>
    <property type="match status" value="1"/>
</dbReference>
<feature type="binding site" evidence="13">
    <location>
        <position position="27"/>
    </location>
    <ligand>
        <name>Zn(2+)</name>
        <dbReference type="ChEBI" id="CHEBI:29105"/>
    </ligand>
</feature>
<dbReference type="InterPro" id="IPR014729">
    <property type="entry name" value="Rossmann-like_a/b/a_fold"/>
</dbReference>
<dbReference type="RefSeq" id="WP_073237297.1">
    <property type="nucleotide sequence ID" value="NZ_FQUY01000006.1"/>
</dbReference>
<dbReference type="CDD" id="cd00672">
    <property type="entry name" value="CysRS_core"/>
    <property type="match status" value="1"/>
</dbReference>
<evidence type="ECO:0000256" key="13">
    <source>
        <dbReference type="HAMAP-Rule" id="MF_00041"/>
    </source>
</evidence>
<dbReference type="AlphaFoldDB" id="A0A1M4WKS6"/>
<dbReference type="SMART" id="SM00840">
    <property type="entry name" value="DALR_2"/>
    <property type="match status" value="1"/>
</dbReference>
<comment type="cofactor">
    <cofactor evidence="13">
        <name>Zn(2+)</name>
        <dbReference type="ChEBI" id="CHEBI:29105"/>
    </cofactor>
    <text evidence="13">Binds 1 zinc ion per subunit.</text>
</comment>
<dbReference type="STRING" id="1121429.SAMN02745133_01221"/>
<evidence type="ECO:0000256" key="7">
    <source>
        <dbReference type="ARBA" id="ARBA00022741"/>
    </source>
</evidence>
<reference evidence="16" key="1">
    <citation type="submission" date="2016-11" db="EMBL/GenBank/DDBJ databases">
        <authorList>
            <person name="Varghese N."/>
            <person name="Submissions S."/>
        </authorList>
    </citation>
    <scope>NUCLEOTIDE SEQUENCE [LARGE SCALE GENOMIC DNA]</scope>
    <source>
        <strain evidence="16">DSM 12395</strain>
    </source>
</reference>
<comment type="subunit">
    <text evidence="3 13">Monomer.</text>
</comment>
<dbReference type="Pfam" id="PF09190">
    <property type="entry name" value="DALR_2"/>
    <property type="match status" value="1"/>
</dbReference>
<feature type="binding site" evidence="13">
    <location>
        <position position="232"/>
    </location>
    <ligand>
        <name>Zn(2+)</name>
        <dbReference type="ChEBI" id="CHEBI:29105"/>
    </ligand>
</feature>
<evidence type="ECO:0000256" key="11">
    <source>
        <dbReference type="ARBA" id="ARBA00023146"/>
    </source>
</evidence>
<dbReference type="GO" id="GO:0004817">
    <property type="term" value="F:cysteine-tRNA ligase activity"/>
    <property type="evidence" value="ECO:0007669"/>
    <property type="project" value="UniProtKB-UniRule"/>
</dbReference>
<dbReference type="PANTHER" id="PTHR10890:SF3">
    <property type="entry name" value="CYSTEINE--TRNA LIGASE, CYTOPLASMIC"/>
    <property type="match status" value="1"/>
</dbReference>
<organism evidence="15 16">
    <name type="scientific">Desulforamulus putei DSM 12395</name>
    <dbReference type="NCBI Taxonomy" id="1121429"/>
    <lineage>
        <taxon>Bacteria</taxon>
        <taxon>Bacillati</taxon>
        <taxon>Bacillota</taxon>
        <taxon>Clostridia</taxon>
        <taxon>Eubacteriales</taxon>
        <taxon>Peptococcaceae</taxon>
        <taxon>Desulforamulus</taxon>
    </lineage>
</organism>
<keyword evidence="4 13" id="KW-0963">Cytoplasm</keyword>
<dbReference type="InterPro" id="IPR024909">
    <property type="entry name" value="Cys-tRNA/MSH_ligase"/>
</dbReference>
<keyword evidence="11 13" id="KW-0030">Aminoacyl-tRNA synthetase</keyword>
<dbReference type="SUPFAM" id="SSF52374">
    <property type="entry name" value="Nucleotidylyl transferase"/>
    <property type="match status" value="1"/>
</dbReference>
<dbReference type="InterPro" id="IPR015273">
    <property type="entry name" value="Cys-tRNA-synt_Ia_DALR"/>
</dbReference>
<dbReference type="EMBL" id="FQUY01000006">
    <property type="protein sequence ID" value="SHE81869.1"/>
    <property type="molecule type" value="Genomic_DNA"/>
</dbReference>
<comment type="subcellular location">
    <subcellularLocation>
        <location evidence="1 13">Cytoplasm</location>
    </subcellularLocation>
</comment>
<evidence type="ECO:0000256" key="3">
    <source>
        <dbReference type="ARBA" id="ARBA00011245"/>
    </source>
</evidence>
<dbReference type="SUPFAM" id="SSF47323">
    <property type="entry name" value="Anticodon-binding domain of a subclass of class I aminoacyl-tRNA synthetases"/>
    <property type="match status" value="1"/>
</dbReference>
<feature type="binding site" evidence="13">
    <location>
        <position position="207"/>
    </location>
    <ligand>
        <name>Zn(2+)</name>
        <dbReference type="ChEBI" id="CHEBI:29105"/>
    </ligand>
</feature>
<dbReference type="NCBIfam" id="TIGR00435">
    <property type="entry name" value="cysS"/>
    <property type="match status" value="1"/>
</dbReference>
<evidence type="ECO:0000313" key="15">
    <source>
        <dbReference type="EMBL" id="SHE81869.1"/>
    </source>
</evidence>
<name>A0A1M4WKS6_9FIRM</name>
<keyword evidence="7 13" id="KW-0547">Nucleotide-binding</keyword>
<evidence type="ECO:0000256" key="1">
    <source>
        <dbReference type="ARBA" id="ARBA00004496"/>
    </source>
</evidence>
<dbReference type="GO" id="GO:0005829">
    <property type="term" value="C:cytosol"/>
    <property type="evidence" value="ECO:0007669"/>
    <property type="project" value="TreeGrafter"/>
</dbReference>
<protein>
    <recommendedName>
        <fullName evidence="13">Cysteine--tRNA ligase</fullName>
        <ecNumber evidence="13">6.1.1.16</ecNumber>
    </recommendedName>
    <alternativeName>
        <fullName evidence="13">Cysteinyl-tRNA synthetase</fullName>
        <shortName evidence="13">CysRS</shortName>
    </alternativeName>
</protein>
<feature type="short sequence motif" description="'KMSKS' region" evidence="13">
    <location>
        <begin position="264"/>
        <end position="268"/>
    </location>
</feature>
<gene>
    <name evidence="13" type="primary">cysS</name>
    <name evidence="15" type="ORF">SAMN02745133_01221</name>
</gene>
<dbReference type="EC" id="6.1.1.16" evidence="13"/>
<dbReference type="InterPro" id="IPR032678">
    <property type="entry name" value="tRNA-synt_1_cat_dom"/>
</dbReference>
<dbReference type="GO" id="GO:0006423">
    <property type="term" value="P:cysteinyl-tRNA aminoacylation"/>
    <property type="evidence" value="ECO:0007669"/>
    <property type="project" value="UniProtKB-UniRule"/>
</dbReference>
<dbReference type="FunFam" id="3.40.50.620:FF:000009">
    <property type="entry name" value="Cysteine--tRNA ligase"/>
    <property type="match status" value="1"/>
</dbReference>
<dbReference type="Proteomes" id="UP000184148">
    <property type="component" value="Unassembled WGS sequence"/>
</dbReference>
<dbReference type="OrthoDB" id="9815130at2"/>
<dbReference type="Gene3D" id="3.40.50.620">
    <property type="entry name" value="HUPs"/>
    <property type="match status" value="1"/>
</dbReference>
<comment type="similarity">
    <text evidence="2 13">Belongs to the class-I aminoacyl-tRNA synthetase family.</text>
</comment>
<keyword evidence="10 13" id="KW-0648">Protein biosynthesis</keyword>
<evidence type="ECO:0000313" key="16">
    <source>
        <dbReference type="Proteomes" id="UP000184148"/>
    </source>
</evidence>
<keyword evidence="16" id="KW-1185">Reference proteome</keyword>
<feature type="short sequence motif" description="'HIGH' region" evidence="13">
    <location>
        <begin position="29"/>
        <end position="39"/>
    </location>
</feature>
<keyword evidence="9 13" id="KW-0067">ATP-binding</keyword>
<evidence type="ECO:0000256" key="10">
    <source>
        <dbReference type="ARBA" id="ARBA00022917"/>
    </source>
</evidence>
<feature type="binding site" evidence="13">
    <location>
        <position position="236"/>
    </location>
    <ligand>
        <name>Zn(2+)</name>
        <dbReference type="ChEBI" id="CHEBI:29105"/>
    </ligand>
</feature>
<evidence type="ECO:0000256" key="8">
    <source>
        <dbReference type="ARBA" id="ARBA00022833"/>
    </source>
</evidence>
<dbReference type="InterPro" id="IPR056411">
    <property type="entry name" value="CysS_C"/>
</dbReference>
<keyword evidence="6 13" id="KW-0479">Metal-binding</keyword>
<dbReference type="Gene3D" id="1.20.120.1910">
    <property type="entry name" value="Cysteine-tRNA ligase, C-terminal anti-codon recognition domain"/>
    <property type="match status" value="1"/>
</dbReference>
<dbReference type="Pfam" id="PF01406">
    <property type="entry name" value="tRNA-synt_1e"/>
    <property type="match status" value="1"/>
</dbReference>
<dbReference type="GO" id="GO:0005524">
    <property type="term" value="F:ATP binding"/>
    <property type="evidence" value="ECO:0007669"/>
    <property type="project" value="UniProtKB-UniRule"/>
</dbReference>
<dbReference type="PRINTS" id="PR00983">
    <property type="entry name" value="TRNASYNTHCYS"/>
</dbReference>